<evidence type="ECO:0000256" key="1">
    <source>
        <dbReference type="SAM" id="Coils"/>
    </source>
</evidence>
<sequence length="293" mass="32811">MTAVFGSGGHHDGVSQAQHTEMQIKREFEKLQQFLKDEEAARIVALREEEEQKSKMMKEKIEKMTEETSSLSEQIRVIEQELGAEDDPERVSGALIDVAKHLGNLKYRVWEKMLGTVQYTPVTLDPNTAHGDLQLSEDLTAMGNGDGRQDVPNNTERFDRCRAVLGSEGFGSGRHCWEVDVGDECNWVVGVAKESINRKGTKALSPEVGLWCIGQHSGTYRALSVPPTGLTMKAKLHRVRVQLDWDKGEVSFSDPSDNSLLYTFKHPFTERVLPFFRPVSLRICPLNVSVIVG</sequence>
<dbReference type="InterPro" id="IPR003879">
    <property type="entry name" value="Butyrophylin_SPRY"/>
</dbReference>
<dbReference type="CDD" id="cd22249">
    <property type="entry name" value="UDM1_RNF168_RNF169-like"/>
    <property type="match status" value="1"/>
</dbReference>
<keyword evidence="4" id="KW-1185">Reference proteome</keyword>
<organism evidence="3 4">
    <name type="scientific">Albula glossodonta</name>
    <name type="common">roundjaw bonefish</name>
    <dbReference type="NCBI Taxonomy" id="121402"/>
    <lineage>
        <taxon>Eukaryota</taxon>
        <taxon>Metazoa</taxon>
        <taxon>Chordata</taxon>
        <taxon>Craniata</taxon>
        <taxon>Vertebrata</taxon>
        <taxon>Euteleostomi</taxon>
        <taxon>Actinopterygii</taxon>
        <taxon>Neopterygii</taxon>
        <taxon>Teleostei</taxon>
        <taxon>Albuliformes</taxon>
        <taxon>Albulidae</taxon>
        <taxon>Albula</taxon>
    </lineage>
</organism>
<evidence type="ECO:0000313" key="4">
    <source>
        <dbReference type="Proteomes" id="UP000824540"/>
    </source>
</evidence>
<dbReference type="FunFam" id="2.60.120.920:FF:000004">
    <property type="entry name" value="Butyrophilin subfamily 1 member A1"/>
    <property type="match status" value="1"/>
</dbReference>
<dbReference type="Proteomes" id="UP000824540">
    <property type="component" value="Unassembled WGS sequence"/>
</dbReference>
<dbReference type="InterPro" id="IPR013320">
    <property type="entry name" value="ConA-like_dom_sf"/>
</dbReference>
<dbReference type="InterPro" id="IPR001870">
    <property type="entry name" value="B30.2/SPRY"/>
</dbReference>
<dbReference type="PRINTS" id="PR01407">
    <property type="entry name" value="BUTYPHLNCDUF"/>
</dbReference>
<proteinExistence type="predicted"/>
<dbReference type="AlphaFoldDB" id="A0A8T2MQ83"/>
<dbReference type="SMART" id="SM00589">
    <property type="entry name" value="PRY"/>
    <property type="match status" value="1"/>
</dbReference>
<gene>
    <name evidence="3" type="ORF">JZ751_023892</name>
</gene>
<dbReference type="InterPro" id="IPR003877">
    <property type="entry name" value="SPRY_dom"/>
</dbReference>
<dbReference type="OrthoDB" id="9049620at2759"/>
<reference evidence="3" key="1">
    <citation type="thesis" date="2021" institute="BYU ScholarsArchive" country="Provo, UT, USA">
        <title>Applications of and Algorithms for Genome Assembly and Genomic Analyses with an Emphasis on Marine Teleosts.</title>
        <authorList>
            <person name="Pickett B.D."/>
        </authorList>
    </citation>
    <scope>NUCLEOTIDE SEQUENCE</scope>
    <source>
        <strain evidence="3">HI-2016</strain>
    </source>
</reference>
<name>A0A8T2MQ83_9TELE</name>
<dbReference type="Pfam" id="PF00622">
    <property type="entry name" value="SPRY"/>
    <property type="match status" value="1"/>
</dbReference>
<protein>
    <recommendedName>
        <fullName evidence="2">B30.2/SPRY domain-containing protein</fullName>
    </recommendedName>
</protein>
<dbReference type="PROSITE" id="PS50188">
    <property type="entry name" value="B302_SPRY"/>
    <property type="match status" value="1"/>
</dbReference>
<dbReference type="PANTHER" id="PTHR24103">
    <property type="entry name" value="E3 UBIQUITIN-PROTEIN LIGASE TRIM"/>
    <property type="match status" value="1"/>
</dbReference>
<dbReference type="InterPro" id="IPR043136">
    <property type="entry name" value="B30.2/SPRY_sf"/>
</dbReference>
<accession>A0A8T2MQ83</accession>
<evidence type="ECO:0000313" key="3">
    <source>
        <dbReference type="EMBL" id="KAG9330559.1"/>
    </source>
</evidence>
<dbReference type="SMART" id="SM00449">
    <property type="entry name" value="SPRY"/>
    <property type="match status" value="1"/>
</dbReference>
<feature type="coiled-coil region" evidence="1">
    <location>
        <begin position="46"/>
        <end position="81"/>
    </location>
</feature>
<evidence type="ECO:0000259" key="2">
    <source>
        <dbReference type="PROSITE" id="PS50188"/>
    </source>
</evidence>
<dbReference type="Gene3D" id="2.60.120.920">
    <property type="match status" value="1"/>
</dbReference>
<dbReference type="InterPro" id="IPR006574">
    <property type="entry name" value="PRY"/>
</dbReference>
<dbReference type="SUPFAM" id="SSF49899">
    <property type="entry name" value="Concanavalin A-like lectins/glucanases"/>
    <property type="match status" value="1"/>
</dbReference>
<keyword evidence="1" id="KW-0175">Coiled coil</keyword>
<dbReference type="EMBL" id="JAFBMS010000544">
    <property type="protein sequence ID" value="KAG9330559.1"/>
    <property type="molecule type" value="Genomic_DNA"/>
</dbReference>
<feature type="domain" description="B30.2/SPRY" evidence="2">
    <location>
        <begin position="102"/>
        <end position="293"/>
    </location>
</feature>
<comment type="caution">
    <text evidence="3">The sequence shown here is derived from an EMBL/GenBank/DDBJ whole genome shotgun (WGS) entry which is preliminary data.</text>
</comment>
<dbReference type="CDD" id="cd12893">
    <property type="entry name" value="SPRY_PRY_TRIM35"/>
    <property type="match status" value="1"/>
</dbReference>
<dbReference type="Pfam" id="PF13765">
    <property type="entry name" value="PRY"/>
    <property type="match status" value="1"/>
</dbReference>
<dbReference type="InterPro" id="IPR050143">
    <property type="entry name" value="TRIM/RBCC"/>
</dbReference>